<dbReference type="EMBL" id="JAJUOL010001363">
    <property type="protein sequence ID" value="MCH3853871.1"/>
    <property type="molecule type" value="Genomic_DNA"/>
</dbReference>
<dbReference type="AlphaFoldDB" id="A0AAW5EFV6"/>
<reference evidence="2" key="1">
    <citation type="submission" date="2021-12" db="EMBL/GenBank/DDBJ databases">
        <title>Prevalence of phenicol resistance gene fexA in Campylobacter isolated from poultry supply chain.</title>
        <authorList>
            <person name="Tang B."/>
            <person name="Zheng X."/>
            <person name="Lin J."/>
            <person name="Lin R."/>
            <person name="Yang H."/>
            <person name="Shen Z."/>
            <person name="Xia F."/>
        </authorList>
    </citation>
    <scope>NUCLEOTIDE SEQUENCE</scope>
    <source>
        <strain evidence="2">CJHN2011004</strain>
    </source>
</reference>
<gene>
    <name evidence="2" type="ORF">LZC39_17455</name>
</gene>
<feature type="non-terminal residue" evidence="2">
    <location>
        <position position="29"/>
    </location>
</feature>
<proteinExistence type="predicted"/>
<evidence type="ECO:0000313" key="2">
    <source>
        <dbReference type="EMBL" id="MCH3853871.1"/>
    </source>
</evidence>
<dbReference type="Proteomes" id="UP001199644">
    <property type="component" value="Unassembled WGS sequence"/>
</dbReference>
<accession>A0AAW5EFV6</accession>
<sequence>MQAVKKIILSETFPGILLIFFTLLALLFK</sequence>
<evidence type="ECO:0000313" key="3">
    <source>
        <dbReference type="Proteomes" id="UP001199644"/>
    </source>
</evidence>
<name>A0AAW5EFV6_CAMJU</name>
<keyword evidence="1" id="KW-1133">Transmembrane helix</keyword>
<protein>
    <submittedName>
        <fullName evidence="2">Uncharacterized protein</fullName>
    </submittedName>
</protein>
<keyword evidence="1" id="KW-0472">Membrane</keyword>
<organism evidence="2 3">
    <name type="scientific">Campylobacter jejuni</name>
    <dbReference type="NCBI Taxonomy" id="197"/>
    <lineage>
        <taxon>Bacteria</taxon>
        <taxon>Pseudomonadati</taxon>
        <taxon>Campylobacterota</taxon>
        <taxon>Epsilonproteobacteria</taxon>
        <taxon>Campylobacterales</taxon>
        <taxon>Campylobacteraceae</taxon>
        <taxon>Campylobacter</taxon>
    </lineage>
</organism>
<comment type="caution">
    <text evidence="2">The sequence shown here is derived from an EMBL/GenBank/DDBJ whole genome shotgun (WGS) entry which is preliminary data.</text>
</comment>
<feature type="transmembrane region" description="Helical" evidence="1">
    <location>
        <begin position="7"/>
        <end position="28"/>
    </location>
</feature>
<keyword evidence="1" id="KW-0812">Transmembrane</keyword>
<dbReference type="RefSeq" id="WP_240382180.1">
    <property type="nucleotide sequence ID" value="NZ_JAJUOL010001363.1"/>
</dbReference>
<evidence type="ECO:0000256" key="1">
    <source>
        <dbReference type="SAM" id="Phobius"/>
    </source>
</evidence>